<dbReference type="Proteomes" id="UP000092445">
    <property type="component" value="Unassembled WGS sequence"/>
</dbReference>
<accession>A0A1B0ADM2</accession>
<protein>
    <submittedName>
        <fullName evidence="1">Uncharacterized protein</fullName>
    </submittedName>
</protein>
<proteinExistence type="predicted"/>
<evidence type="ECO:0000313" key="2">
    <source>
        <dbReference type="Proteomes" id="UP000092445"/>
    </source>
</evidence>
<keyword evidence="2" id="KW-1185">Reference proteome</keyword>
<dbReference type="VEuPathDB" id="VectorBase:GPAI042347"/>
<dbReference type="AlphaFoldDB" id="A0A1B0ADM2"/>
<dbReference type="EnsemblMetazoa" id="GPAI042347-RA">
    <property type="protein sequence ID" value="GPAI042347-PA"/>
    <property type="gene ID" value="GPAI042347"/>
</dbReference>
<reference evidence="2" key="1">
    <citation type="submission" date="2014-03" db="EMBL/GenBank/DDBJ databases">
        <authorList>
            <person name="Aksoy S."/>
            <person name="Warren W."/>
            <person name="Wilson R.K."/>
        </authorList>
    </citation>
    <scope>NUCLEOTIDE SEQUENCE [LARGE SCALE GENOMIC DNA]</scope>
    <source>
        <strain evidence="2">IAEA</strain>
    </source>
</reference>
<reference evidence="1" key="2">
    <citation type="submission" date="2020-05" db="UniProtKB">
        <authorList>
            <consortium name="EnsemblMetazoa"/>
        </authorList>
    </citation>
    <scope>IDENTIFICATION</scope>
    <source>
        <strain evidence="1">IAEA</strain>
    </source>
</reference>
<organism evidence="1 2">
    <name type="scientific">Glossina pallidipes</name>
    <name type="common">Tsetse fly</name>
    <dbReference type="NCBI Taxonomy" id="7398"/>
    <lineage>
        <taxon>Eukaryota</taxon>
        <taxon>Metazoa</taxon>
        <taxon>Ecdysozoa</taxon>
        <taxon>Arthropoda</taxon>
        <taxon>Hexapoda</taxon>
        <taxon>Insecta</taxon>
        <taxon>Pterygota</taxon>
        <taxon>Neoptera</taxon>
        <taxon>Endopterygota</taxon>
        <taxon>Diptera</taxon>
        <taxon>Brachycera</taxon>
        <taxon>Muscomorpha</taxon>
        <taxon>Hippoboscoidea</taxon>
        <taxon>Glossinidae</taxon>
        <taxon>Glossina</taxon>
    </lineage>
</organism>
<sequence length="93" mass="10759">MKCKAVKYPPSEFRLKILTVEVFIDYIPFLEFRYCWDASLFEISGQERILGLSSDSAKRDFQRQCLSILSNPKFEEPNLSLSNYTSSTLSYAS</sequence>
<evidence type="ECO:0000313" key="1">
    <source>
        <dbReference type="EnsemblMetazoa" id="GPAI042347-PA"/>
    </source>
</evidence>
<name>A0A1B0ADM2_GLOPL</name>